<dbReference type="GO" id="GO:0016740">
    <property type="term" value="F:transferase activity"/>
    <property type="evidence" value="ECO:0007669"/>
    <property type="project" value="UniProtKB-KW"/>
</dbReference>
<dbReference type="AlphaFoldDB" id="A0A0R2UDX6"/>
<protein>
    <submittedName>
        <fullName evidence="2">Glucose-1-phosphate thymidylyltransferase</fullName>
    </submittedName>
</protein>
<feature type="transmembrane region" description="Helical" evidence="1">
    <location>
        <begin position="21"/>
        <end position="48"/>
    </location>
</feature>
<keyword evidence="1" id="KW-0812">Transmembrane</keyword>
<proteinExistence type="predicted"/>
<evidence type="ECO:0000256" key="1">
    <source>
        <dbReference type="SAM" id="Phobius"/>
    </source>
</evidence>
<evidence type="ECO:0000313" key="2">
    <source>
        <dbReference type="EMBL" id="KRO95539.1"/>
    </source>
</evidence>
<dbReference type="Pfam" id="PF14333">
    <property type="entry name" value="DUF4389"/>
    <property type="match status" value="1"/>
</dbReference>
<dbReference type="EMBL" id="LICS01000027">
    <property type="protein sequence ID" value="KRO95539.1"/>
    <property type="molecule type" value="Genomic_DNA"/>
</dbReference>
<dbReference type="STRING" id="1655612.ABS10_01085"/>
<keyword evidence="2" id="KW-0808">Transferase</keyword>
<name>A0A0R2UDX6_9GAMM</name>
<comment type="caution">
    <text evidence="2">The sequence shown here is derived from an EMBL/GenBank/DDBJ whole genome shotgun (WGS) entry which is preliminary data.</text>
</comment>
<keyword evidence="1" id="KW-1133">Transmembrane helix</keyword>
<dbReference type="Proteomes" id="UP000051027">
    <property type="component" value="Unassembled WGS sequence"/>
</dbReference>
<organism evidence="2 3">
    <name type="scientific">SAR86 cluster bacterium BACL1 MAG-120820-bin45</name>
    <dbReference type="NCBI Taxonomy" id="1655612"/>
    <lineage>
        <taxon>Bacteria</taxon>
        <taxon>Pseudomonadati</taxon>
        <taxon>Pseudomonadota</taxon>
        <taxon>Gammaproteobacteria</taxon>
        <taxon>SAR86 cluster</taxon>
    </lineage>
</organism>
<feature type="non-terminal residue" evidence="2">
    <location>
        <position position="88"/>
    </location>
</feature>
<sequence length="88" mass="10451">MTEIKKDELLDLKKWQRFFFMLIYGAAINFVVGILLFLIAIQFLFYLFTSNTNEQLKSVHDWLQDFFNDALDFLSFNTNSKPWPFKGG</sequence>
<reference evidence="2 3" key="1">
    <citation type="submission" date="2015-10" db="EMBL/GenBank/DDBJ databases">
        <title>Metagenome-Assembled Genomes uncover a global brackish microbiome.</title>
        <authorList>
            <person name="Hugerth L.W."/>
            <person name="Larsson J."/>
            <person name="Alneberg J."/>
            <person name="Lindh M.V."/>
            <person name="Legrand C."/>
            <person name="Pinhassi J."/>
            <person name="Andersson A.F."/>
        </authorList>
    </citation>
    <scope>NUCLEOTIDE SEQUENCE [LARGE SCALE GENOMIC DNA]</scope>
    <source>
        <strain evidence="2">BACL1 MAG-120820-bin45</strain>
    </source>
</reference>
<dbReference type="InterPro" id="IPR025498">
    <property type="entry name" value="DUF4389"/>
</dbReference>
<gene>
    <name evidence="2" type="ORF">ABS10_01085</name>
</gene>
<evidence type="ECO:0000313" key="3">
    <source>
        <dbReference type="Proteomes" id="UP000051027"/>
    </source>
</evidence>
<keyword evidence="1" id="KW-0472">Membrane</keyword>
<accession>A0A0R2UDX6</accession>